<evidence type="ECO:0000313" key="3">
    <source>
        <dbReference type="EMBL" id="CAG8666591.1"/>
    </source>
</evidence>
<organism evidence="3 4">
    <name type="scientific">Cetraspora pellucida</name>
    <dbReference type="NCBI Taxonomy" id="1433469"/>
    <lineage>
        <taxon>Eukaryota</taxon>
        <taxon>Fungi</taxon>
        <taxon>Fungi incertae sedis</taxon>
        <taxon>Mucoromycota</taxon>
        <taxon>Glomeromycotina</taxon>
        <taxon>Glomeromycetes</taxon>
        <taxon>Diversisporales</taxon>
        <taxon>Gigasporaceae</taxon>
        <taxon>Cetraspora</taxon>
    </lineage>
</organism>
<dbReference type="Proteomes" id="UP000789759">
    <property type="component" value="Unassembled WGS sequence"/>
</dbReference>
<sequence length="169" mass="19559">MDEQPDLNSILLVLQQIQQENQLLRQENMDFCNKLNQLQLQEETLNHPKELKVSLLDKFDRTRSKFRGFLNQIRLIIRLQPSRYPNDRTQVGLLGSLLVGPALAWFALLLEKESPLLNDFNGFVREFEATFGDSEKVRTAANRIRKLTQGSNSASSYASEFWQISNDMD</sequence>
<dbReference type="InterPro" id="IPR032549">
    <property type="entry name" value="DUF4939"/>
</dbReference>
<comment type="caution">
    <text evidence="3">The sequence shown here is derived from an EMBL/GenBank/DDBJ whole genome shotgun (WGS) entry which is preliminary data.</text>
</comment>
<dbReference type="Pfam" id="PF16297">
    <property type="entry name" value="DUF4939"/>
    <property type="match status" value="1"/>
</dbReference>
<dbReference type="EMBL" id="CAJVQA010008109">
    <property type="protein sequence ID" value="CAG8666591.1"/>
    <property type="molecule type" value="Genomic_DNA"/>
</dbReference>
<keyword evidence="1" id="KW-0175">Coiled coil</keyword>
<evidence type="ECO:0000313" key="4">
    <source>
        <dbReference type="Proteomes" id="UP000789759"/>
    </source>
</evidence>
<protein>
    <submittedName>
        <fullName evidence="3">13661_t:CDS:1</fullName>
    </submittedName>
</protein>
<evidence type="ECO:0000256" key="1">
    <source>
        <dbReference type="SAM" id="Coils"/>
    </source>
</evidence>
<name>A0A9N9EAA6_9GLOM</name>
<keyword evidence="4" id="KW-1185">Reference proteome</keyword>
<reference evidence="3" key="1">
    <citation type="submission" date="2021-06" db="EMBL/GenBank/DDBJ databases">
        <authorList>
            <person name="Kallberg Y."/>
            <person name="Tangrot J."/>
            <person name="Rosling A."/>
        </authorList>
    </citation>
    <scope>NUCLEOTIDE SEQUENCE</scope>
    <source>
        <strain evidence="3">FL966</strain>
    </source>
</reference>
<dbReference type="AlphaFoldDB" id="A0A9N9EAA6"/>
<feature type="domain" description="DUF4939" evidence="2">
    <location>
        <begin position="53"/>
        <end position="133"/>
    </location>
</feature>
<evidence type="ECO:0000259" key="2">
    <source>
        <dbReference type="Pfam" id="PF16297"/>
    </source>
</evidence>
<proteinExistence type="predicted"/>
<feature type="coiled-coil region" evidence="1">
    <location>
        <begin position="7"/>
        <end position="41"/>
    </location>
</feature>
<accession>A0A9N9EAA6</accession>
<gene>
    <name evidence="3" type="ORF">CPELLU_LOCUS10056</name>
</gene>
<dbReference type="OrthoDB" id="2432520at2759"/>